<organism evidence="2 3">
    <name type="scientific">Paxillus rubicundulus Ve08.2h10</name>
    <dbReference type="NCBI Taxonomy" id="930991"/>
    <lineage>
        <taxon>Eukaryota</taxon>
        <taxon>Fungi</taxon>
        <taxon>Dikarya</taxon>
        <taxon>Basidiomycota</taxon>
        <taxon>Agaricomycotina</taxon>
        <taxon>Agaricomycetes</taxon>
        <taxon>Agaricomycetidae</taxon>
        <taxon>Boletales</taxon>
        <taxon>Paxilineae</taxon>
        <taxon>Paxillaceae</taxon>
        <taxon>Paxillus</taxon>
    </lineage>
</organism>
<dbReference type="EMBL" id="KN826067">
    <property type="protein sequence ID" value="KIK80241.1"/>
    <property type="molecule type" value="Genomic_DNA"/>
</dbReference>
<gene>
    <name evidence="2" type="ORF">PAXRUDRAFT_88122</name>
</gene>
<dbReference type="HOGENOM" id="CLU_007337_5_0_1"/>
<feature type="non-terminal residue" evidence="2">
    <location>
        <position position="265"/>
    </location>
</feature>
<sequence length="265" mass="29269">MEAGPSNQQDGLWYNCIRAKYNFGCPHLVSSTTWYRHLQEVSSDEEQQCILIAKSQLHPPTNPPTDGRSRGAVGHRCNNVLPTQKQGREDGSHWDSADPEPHMHKRGCQQDGLEHPPQLPMPPPSPPQLPMPPPSPPQLPVPPSPPQQPIPPPSPLQLPGANIDIIYECRPCPDIDLDELECSAAFWPMSDMLSFIWALRNASITDPVAKLGDKGLDRLRNPPTTPLVIDNPGVRLSISTYLAHEHSSQASYERVCDSCKLNFAG</sequence>
<dbReference type="OrthoDB" id="3266386at2759"/>
<feature type="region of interest" description="Disordered" evidence="1">
    <location>
        <begin position="53"/>
        <end position="157"/>
    </location>
</feature>
<feature type="compositionally biased region" description="Pro residues" evidence="1">
    <location>
        <begin position="117"/>
        <end position="156"/>
    </location>
</feature>
<keyword evidence="3" id="KW-1185">Reference proteome</keyword>
<feature type="compositionally biased region" description="Basic and acidic residues" evidence="1">
    <location>
        <begin position="86"/>
        <end position="102"/>
    </location>
</feature>
<dbReference type="Proteomes" id="UP000054538">
    <property type="component" value="Unassembled WGS sequence"/>
</dbReference>
<proteinExistence type="predicted"/>
<name>A0A0D0D8Z9_9AGAM</name>
<evidence type="ECO:0000256" key="1">
    <source>
        <dbReference type="SAM" id="MobiDB-lite"/>
    </source>
</evidence>
<evidence type="ECO:0000313" key="2">
    <source>
        <dbReference type="EMBL" id="KIK80241.1"/>
    </source>
</evidence>
<feature type="non-terminal residue" evidence="2">
    <location>
        <position position="1"/>
    </location>
</feature>
<reference evidence="3" key="2">
    <citation type="submission" date="2015-01" db="EMBL/GenBank/DDBJ databases">
        <title>Evolutionary Origins and Diversification of the Mycorrhizal Mutualists.</title>
        <authorList>
            <consortium name="DOE Joint Genome Institute"/>
            <consortium name="Mycorrhizal Genomics Consortium"/>
            <person name="Kohler A."/>
            <person name="Kuo A."/>
            <person name="Nagy L.G."/>
            <person name="Floudas D."/>
            <person name="Copeland A."/>
            <person name="Barry K.W."/>
            <person name="Cichocki N."/>
            <person name="Veneault-Fourrey C."/>
            <person name="LaButti K."/>
            <person name="Lindquist E.A."/>
            <person name="Lipzen A."/>
            <person name="Lundell T."/>
            <person name="Morin E."/>
            <person name="Murat C."/>
            <person name="Riley R."/>
            <person name="Ohm R."/>
            <person name="Sun H."/>
            <person name="Tunlid A."/>
            <person name="Henrissat B."/>
            <person name="Grigoriev I.V."/>
            <person name="Hibbett D.S."/>
            <person name="Martin F."/>
        </authorList>
    </citation>
    <scope>NUCLEOTIDE SEQUENCE [LARGE SCALE GENOMIC DNA]</scope>
    <source>
        <strain evidence="3">Ve08.2h10</strain>
    </source>
</reference>
<protein>
    <submittedName>
        <fullName evidence="2">Uncharacterized protein</fullName>
    </submittedName>
</protein>
<accession>A0A0D0D8Z9</accession>
<dbReference type="AlphaFoldDB" id="A0A0D0D8Z9"/>
<evidence type="ECO:0000313" key="3">
    <source>
        <dbReference type="Proteomes" id="UP000054538"/>
    </source>
</evidence>
<reference evidence="2 3" key="1">
    <citation type="submission" date="2014-04" db="EMBL/GenBank/DDBJ databases">
        <authorList>
            <consortium name="DOE Joint Genome Institute"/>
            <person name="Kuo A."/>
            <person name="Kohler A."/>
            <person name="Jargeat P."/>
            <person name="Nagy L.G."/>
            <person name="Floudas D."/>
            <person name="Copeland A."/>
            <person name="Barry K.W."/>
            <person name="Cichocki N."/>
            <person name="Veneault-Fourrey C."/>
            <person name="LaButti K."/>
            <person name="Lindquist E.A."/>
            <person name="Lipzen A."/>
            <person name="Lundell T."/>
            <person name="Morin E."/>
            <person name="Murat C."/>
            <person name="Sun H."/>
            <person name="Tunlid A."/>
            <person name="Henrissat B."/>
            <person name="Grigoriev I.V."/>
            <person name="Hibbett D.S."/>
            <person name="Martin F."/>
            <person name="Nordberg H.P."/>
            <person name="Cantor M.N."/>
            <person name="Hua S.X."/>
        </authorList>
    </citation>
    <scope>NUCLEOTIDE SEQUENCE [LARGE SCALE GENOMIC DNA]</scope>
    <source>
        <strain evidence="2 3">Ve08.2h10</strain>
    </source>
</reference>
<dbReference type="InParanoid" id="A0A0D0D8Z9"/>